<dbReference type="RefSeq" id="WP_025294652.1">
    <property type="nucleotide sequence ID" value="NZ_CP006644.1"/>
</dbReference>
<organism evidence="4 5">
    <name type="scientific">Sphingomonas sanxanigenens DSM 19645 = NX02</name>
    <dbReference type="NCBI Taxonomy" id="1123269"/>
    <lineage>
        <taxon>Bacteria</taxon>
        <taxon>Pseudomonadati</taxon>
        <taxon>Pseudomonadota</taxon>
        <taxon>Alphaproteobacteria</taxon>
        <taxon>Sphingomonadales</taxon>
        <taxon>Sphingomonadaceae</taxon>
        <taxon>Sphingomonas</taxon>
    </lineage>
</organism>
<dbReference type="HOGENOM" id="CLU_026231_0_0_5"/>
<sequence length="489" mass="54084">MATRNAEAHAAAEKLATYEWGFTSDIEQDFAPKGLSEDTVRFISAKKNEPEWMLEWRLKAYRHWLTMTPPDWAKLNVPAIDYQDAYYYAAPKAKEKLGSLDEVDPEILRVYEKLGIPIEEQKVLAGVEGARRVAVDAVFDSVSVATTFRKELEAAGVIFRSISEAIREYPDLVRKWLGKVVPMHDNYFATLNCAVFSDGTFVYVPKGVRCPMELSTYFRINAENTGQFERTLIVADEGSYVSYLEGCTAPMRDENQLHAAVVELVALDDAEIKYSTVQNWYPGDAQGKGGIYNFVTKRALCQGRNSKVSWTQVETGSAITWKYPSCVLAGENSVGEFYSVAVTNNYQQADTGTKMIHLGKGSRSTIVSKGISAGKSNNTYRGLVRVGPTAEGVRNFTQCDSLLLGSECGAHTVPYIEVRNPSAQIEHEATTSKISDDQLFYAMSRGLDQEAAVALIVNGFAREVLQQLPMEFAVEAQKLLGISLEGSVG</sequence>
<dbReference type="SUPFAM" id="SSF101960">
    <property type="entry name" value="Stabilizer of iron transporter SufD"/>
    <property type="match status" value="1"/>
</dbReference>
<dbReference type="STRING" id="1123269.NX02_24685"/>
<dbReference type="Pfam" id="PF19295">
    <property type="entry name" value="SufBD_N"/>
    <property type="match status" value="1"/>
</dbReference>
<evidence type="ECO:0000256" key="1">
    <source>
        <dbReference type="ARBA" id="ARBA00043967"/>
    </source>
</evidence>
<dbReference type="AlphaFoldDB" id="W0AF88"/>
<dbReference type="Pfam" id="PF01458">
    <property type="entry name" value="SUFBD_core"/>
    <property type="match status" value="1"/>
</dbReference>
<dbReference type="InterPro" id="IPR010231">
    <property type="entry name" value="SUF_FeS_clus_asmbl_SufB"/>
</dbReference>
<evidence type="ECO:0000259" key="3">
    <source>
        <dbReference type="Pfam" id="PF19295"/>
    </source>
</evidence>
<dbReference type="Proteomes" id="UP000018851">
    <property type="component" value="Chromosome"/>
</dbReference>
<keyword evidence="5" id="KW-1185">Reference proteome</keyword>
<gene>
    <name evidence="4" type="ORF">NX02_24685</name>
</gene>
<dbReference type="PANTHER" id="PTHR30508:SF1">
    <property type="entry name" value="UPF0051 PROTEIN ABCI8, CHLOROPLASTIC-RELATED"/>
    <property type="match status" value="1"/>
</dbReference>
<evidence type="ECO:0000313" key="4">
    <source>
        <dbReference type="EMBL" id="AHE56544.1"/>
    </source>
</evidence>
<dbReference type="KEGG" id="ssan:NX02_24685"/>
<dbReference type="InterPro" id="IPR055346">
    <property type="entry name" value="Fe-S_cluster_assembly_SufBD"/>
</dbReference>
<accession>W0AF88</accession>
<dbReference type="InterPro" id="IPR045595">
    <property type="entry name" value="SufBD_N"/>
</dbReference>
<dbReference type="PATRIC" id="fig|1123269.5.peg.4838"/>
<dbReference type="PANTHER" id="PTHR30508">
    <property type="entry name" value="FES CLUSTER ASSEMBLY PROTEIN SUF"/>
    <property type="match status" value="1"/>
</dbReference>
<proteinExistence type="inferred from homology"/>
<dbReference type="OrthoDB" id="9803529at2"/>
<dbReference type="NCBIfam" id="NF008773">
    <property type="entry name" value="PRK11814.1"/>
    <property type="match status" value="1"/>
</dbReference>
<dbReference type="EMBL" id="CP006644">
    <property type="protein sequence ID" value="AHE56544.1"/>
    <property type="molecule type" value="Genomic_DNA"/>
</dbReference>
<dbReference type="NCBIfam" id="TIGR01980">
    <property type="entry name" value="sufB"/>
    <property type="match status" value="1"/>
</dbReference>
<dbReference type="InterPro" id="IPR000825">
    <property type="entry name" value="SUF_FeS_clus_asmbl_SufBD_core"/>
</dbReference>
<reference evidence="4 5" key="1">
    <citation type="submission" date="2013-07" db="EMBL/GenBank/DDBJ databases">
        <title>Completed genome of Sphingomonas sanxanigenens NX02.</title>
        <authorList>
            <person name="Ma T."/>
            <person name="Huang H."/>
            <person name="Wu M."/>
            <person name="Li X."/>
            <person name="Li G."/>
        </authorList>
    </citation>
    <scope>NUCLEOTIDE SEQUENCE [LARGE SCALE GENOMIC DNA]</scope>
    <source>
        <strain evidence="4 5">NX02</strain>
    </source>
</reference>
<dbReference type="GO" id="GO:0016226">
    <property type="term" value="P:iron-sulfur cluster assembly"/>
    <property type="evidence" value="ECO:0007669"/>
    <property type="project" value="InterPro"/>
</dbReference>
<feature type="domain" description="SUF system FeS cluster assembly SufBD N-terminal" evidence="3">
    <location>
        <begin position="153"/>
        <end position="210"/>
    </location>
</feature>
<feature type="domain" description="SUF system FeS cluster assembly SufBD core" evidence="2">
    <location>
        <begin position="218"/>
        <end position="460"/>
    </location>
</feature>
<comment type="similarity">
    <text evidence="1">Belongs to the iron-sulfur cluster assembly SufBD family.</text>
</comment>
<evidence type="ECO:0000259" key="2">
    <source>
        <dbReference type="Pfam" id="PF01458"/>
    </source>
</evidence>
<dbReference type="InterPro" id="IPR037284">
    <property type="entry name" value="SUF_FeS_clus_asmbl_SufBD_sf"/>
</dbReference>
<protein>
    <submittedName>
        <fullName evidence="4">Cysteine desulfarase</fullName>
    </submittedName>
</protein>
<evidence type="ECO:0000313" key="5">
    <source>
        <dbReference type="Proteomes" id="UP000018851"/>
    </source>
</evidence>
<name>W0AF88_9SPHN</name>
<dbReference type="eggNOG" id="COG0719">
    <property type="taxonomic scope" value="Bacteria"/>
</dbReference>